<keyword evidence="3" id="KW-1185">Reference proteome</keyword>
<dbReference type="EMBL" id="DF973984">
    <property type="protein sequence ID" value="GAU43599.1"/>
    <property type="molecule type" value="Genomic_DNA"/>
</dbReference>
<organism evidence="2 3">
    <name type="scientific">Trifolium subterraneum</name>
    <name type="common">Subterranean clover</name>
    <dbReference type="NCBI Taxonomy" id="3900"/>
    <lineage>
        <taxon>Eukaryota</taxon>
        <taxon>Viridiplantae</taxon>
        <taxon>Streptophyta</taxon>
        <taxon>Embryophyta</taxon>
        <taxon>Tracheophyta</taxon>
        <taxon>Spermatophyta</taxon>
        <taxon>Magnoliopsida</taxon>
        <taxon>eudicotyledons</taxon>
        <taxon>Gunneridae</taxon>
        <taxon>Pentapetalae</taxon>
        <taxon>rosids</taxon>
        <taxon>fabids</taxon>
        <taxon>Fabales</taxon>
        <taxon>Fabaceae</taxon>
        <taxon>Papilionoideae</taxon>
        <taxon>50 kb inversion clade</taxon>
        <taxon>NPAAA clade</taxon>
        <taxon>Hologalegina</taxon>
        <taxon>IRL clade</taxon>
        <taxon>Trifolieae</taxon>
        <taxon>Trifolium</taxon>
    </lineage>
</organism>
<dbReference type="InterPro" id="IPR006527">
    <property type="entry name" value="F-box-assoc_dom_typ1"/>
</dbReference>
<protein>
    <recommendedName>
        <fullName evidence="1">F-box associated beta-propeller type 1 domain-containing protein</fullName>
    </recommendedName>
</protein>
<evidence type="ECO:0000259" key="1">
    <source>
        <dbReference type="Pfam" id="PF07734"/>
    </source>
</evidence>
<dbReference type="PANTHER" id="PTHR31672:SF13">
    <property type="entry name" value="F-BOX PROTEIN CPR30-LIKE"/>
    <property type="match status" value="1"/>
</dbReference>
<name>A0A2Z6PEZ9_TRISU</name>
<dbReference type="InterPro" id="IPR017451">
    <property type="entry name" value="F-box-assoc_interact_dom"/>
</dbReference>
<dbReference type="Proteomes" id="UP000242715">
    <property type="component" value="Unassembled WGS sequence"/>
</dbReference>
<sequence>MIILYNPSLSSYRTLPTPNFYQKGEVLGIGYDSSVNNYKIVRVPSSYCEFRLKDYEPQIEVLSINLNSYSWRKLPEIETPPYFMAHDEQSLYVNSGIYRLTMDDDLTLIVHFDVSKERFSCVPPPPDCHVSWIGVINHSFCAVFSHPQSYFDIWETHDDLNWKKLITVSKFGDPRRNIGYLHHYPLCFMQLSDAFRSRFTCLSNSAKGCK</sequence>
<gene>
    <name evidence="2" type="ORF">TSUD_140420</name>
</gene>
<dbReference type="Pfam" id="PF07734">
    <property type="entry name" value="FBA_1"/>
    <property type="match status" value="1"/>
</dbReference>
<dbReference type="OrthoDB" id="1366962at2759"/>
<proteinExistence type="predicted"/>
<dbReference type="NCBIfam" id="TIGR01640">
    <property type="entry name" value="F_box_assoc_1"/>
    <property type="match status" value="1"/>
</dbReference>
<dbReference type="InterPro" id="IPR050796">
    <property type="entry name" value="SCF_F-box_component"/>
</dbReference>
<evidence type="ECO:0000313" key="3">
    <source>
        <dbReference type="Proteomes" id="UP000242715"/>
    </source>
</evidence>
<dbReference type="AlphaFoldDB" id="A0A2Z6PEZ9"/>
<feature type="domain" description="F-box associated beta-propeller type 1" evidence="1">
    <location>
        <begin position="2"/>
        <end position="167"/>
    </location>
</feature>
<evidence type="ECO:0000313" key="2">
    <source>
        <dbReference type="EMBL" id="GAU43599.1"/>
    </source>
</evidence>
<reference evidence="3" key="1">
    <citation type="journal article" date="2017" name="Front. Plant Sci.">
        <title>Climate Clever Clovers: New Paradigm to Reduce the Environmental Footprint of Ruminants by Breeding Low Methanogenic Forages Utilizing Haplotype Variation.</title>
        <authorList>
            <person name="Kaur P."/>
            <person name="Appels R."/>
            <person name="Bayer P.E."/>
            <person name="Keeble-Gagnere G."/>
            <person name="Wang J."/>
            <person name="Hirakawa H."/>
            <person name="Shirasawa K."/>
            <person name="Vercoe P."/>
            <person name="Stefanova K."/>
            <person name="Durmic Z."/>
            <person name="Nichols P."/>
            <person name="Revell C."/>
            <person name="Isobe S.N."/>
            <person name="Edwards D."/>
            <person name="Erskine W."/>
        </authorList>
    </citation>
    <scope>NUCLEOTIDE SEQUENCE [LARGE SCALE GENOMIC DNA]</scope>
    <source>
        <strain evidence="3">cv. Daliak</strain>
    </source>
</reference>
<accession>A0A2Z6PEZ9</accession>
<dbReference type="PANTHER" id="PTHR31672">
    <property type="entry name" value="BNACNNG10540D PROTEIN"/>
    <property type="match status" value="1"/>
</dbReference>